<dbReference type="OrthoDB" id="9783370at2"/>
<name>A0A1I4E9U9_9PROT</name>
<evidence type="ECO:0000313" key="2">
    <source>
        <dbReference type="EMBL" id="SFL01690.1"/>
    </source>
</evidence>
<accession>A0A1I4E9U9</accession>
<dbReference type="Pfam" id="PF07728">
    <property type="entry name" value="AAA_5"/>
    <property type="match status" value="2"/>
</dbReference>
<dbReference type="InterPro" id="IPR003593">
    <property type="entry name" value="AAA+_ATPase"/>
</dbReference>
<evidence type="ECO:0000313" key="3">
    <source>
        <dbReference type="Proteomes" id="UP000199533"/>
    </source>
</evidence>
<organism evidence="2 3">
    <name type="scientific">Nitrosomonas aestuarii</name>
    <dbReference type="NCBI Taxonomy" id="52441"/>
    <lineage>
        <taxon>Bacteria</taxon>
        <taxon>Pseudomonadati</taxon>
        <taxon>Pseudomonadota</taxon>
        <taxon>Betaproteobacteria</taxon>
        <taxon>Nitrosomonadales</taxon>
        <taxon>Nitrosomonadaceae</taxon>
        <taxon>Nitrosomonas</taxon>
    </lineage>
</organism>
<dbReference type="InterPro" id="IPR011704">
    <property type="entry name" value="ATPase_dyneun-rel_AAA"/>
</dbReference>
<dbReference type="SMART" id="SM00382">
    <property type="entry name" value="AAA"/>
    <property type="match status" value="1"/>
</dbReference>
<dbReference type="AlphaFoldDB" id="A0A1I4E9U9"/>
<dbReference type="STRING" id="52441.SAMN05216302_102642"/>
<proteinExistence type="predicted"/>
<gene>
    <name evidence="2" type="ORF">SAMN05216302_102642</name>
</gene>
<reference evidence="3" key="1">
    <citation type="submission" date="2016-10" db="EMBL/GenBank/DDBJ databases">
        <authorList>
            <person name="Varghese N."/>
            <person name="Submissions S."/>
        </authorList>
    </citation>
    <scope>NUCLEOTIDE SEQUENCE [LARGE SCALE GENOMIC DNA]</scope>
    <source>
        <strain evidence="3">Nm69</strain>
    </source>
</reference>
<dbReference type="SUPFAM" id="SSF52540">
    <property type="entry name" value="P-loop containing nucleoside triphosphate hydrolases"/>
    <property type="match status" value="1"/>
</dbReference>
<keyword evidence="3" id="KW-1185">Reference proteome</keyword>
<dbReference type="EMBL" id="FOSP01000026">
    <property type="protein sequence ID" value="SFL01690.1"/>
    <property type="molecule type" value="Genomic_DNA"/>
</dbReference>
<dbReference type="Gene3D" id="3.40.50.300">
    <property type="entry name" value="P-loop containing nucleotide triphosphate hydrolases"/>
    <property type="match status" value="2"/>
</dbReference>
<sequence>MDNLYQNRIHPPDKKIFLPSIGTWSQSWYLLDGRSQDAISLAVASGRPLLVRGLPGTGKSDLARAAAEYLERAFVYEVITARTEPQDLLWRFDAIARLADAQVKNTGVEVAKNAANPANPLHYVSPGPLWWALDWRAAELHLEKDCKTPVQRPDQSIKIHQNQEISQQDRAQKNGTVLLLDEIDKADSELPNSLLEVLANTGFRKPWSEAEIKADEGIYRPLVIITTNEDRELPPAFVRRCLVLSIVPDTDFALWIKQRARVHFRDPDKDTSMDDKRPVLSENVLNQAAEKLIKDRKASTDDGPKPGLAEYLDLLRGLQQLAKDDETEQLRWLKRVYQFAYQKQSTPN</sequence>
<protein>
    <submittedName>
        <fullName evidence="2">AAA ATPase domain-containing protein</fullName>
    </submittedName>
</protein>
<dbReference type="Proteomes" id="UP000199533">
    <property type="component" value="Unassembled WGS sequence"/>
</dbReference>
<dbReference type="RefSeq" id="WP_090701466.1">
    <property type="nucleotide sequence ID" value="NZ_FOSP01000026.1"/>
</dbReference>
<feature type="domain" description="AAA+ ATPase" evidence="1">
    <location>
        <begin position="45"/>
        <end position="252"/>
    </location>
</feature>
<dbReference type="InterPro" id="IPR027417">
    <property type="entry name" value="P-loop_NTPase"/>
</dbReference>
<evidence type="ECO:0000259" key="1">
    <source>
        <dbReference type="SMART" id="SM00382"/>
    </source>
</evidence>